<dbReference type="Proteomes" id="UP001596116">
    <property type="component" value="Unassembled WGS sequence"/>
</dbReference>
<organism evidence="6 7">
    <name type="scientific">Hyphococcus aureus</name>
    <dbReference type="NCBI Taxonomy" id="2666033"/>
    <lineage>
        <taxon>Bacteria</taxon>
        <taxon>Pseudomonadati</taxon>
        <taxon>Pseudomonadota</taxon>
        <taxon>Alphaproteobacteria</taxon>
        <taxon>Parvularculales</taxon>
        <taxon>Parvularculaceae</taxon>
        <taxon>Hyphococcus</taxon>
    </lineage>
</organism>
<evidence type="ECO:0000256" key="4">
    <source>
        <dbReference type="SAM" id="MobiDB-lite"/>
    </source>
</evidence>
<sequence>MTLETLDDLFAMTENLPPLRVGIVCAEQEAVLETVRDAKARRLIKPLLIGDPDKIAEKADRIGFAVDPDTVAAAWSEEQAAATGSGLLGGGGVDALMKGYIHTDVFMKALLSTSANLRLPGRRVSHVFIADIPAYPRLLAVTDAAVNIAPDLTGKMQILQNAIDVMHGIGVDRPKAAVLSAIETVNVLIESTTDAAALAVMARRGQIKGADVDGPLAFDNAVSIKAAEVKGLVSPVAGVADIVLTPDLVSGNILAKNLEYLAGATLAGLVVGLKAPVVLSSRADPPPARLAALALARMLAPPKPQSVLRPAPDDFDDEPDDCCAPMPEDACFPKTGA</sequence>
<dbReference type="InterPro" id="IPR002505">
    <property type="entry name" value="PTA_PTB"/>
</dbReference>
<dbReference type="Pfam" id="PF01515">
    <property type="entry name" value="PTA_PTB"/>
    <property type="match status" value="1"/>
</dbReference>
<dbReference type="RefSeq" id="WP_379881051.1">
    <property type="nucleotide sequence ID" value="NZ_JBHPON010000003.1"/>
</dbReference>
<dbReference type="EMBL" id="JBHPON010000003">
    <property type="protein sequence ID" value="MFC6037559.1"/>
    <property type="molecule type" value="Genomic_DNA"/>
</dbReference>
<evidence type="ECO:0000259" key="5">
    <source>
        <dbReference type="Pfam" id="PF01515"/>
    </source>
</evidence>
<dbReference type="NCBIfam" id="NF006045">
    <property type="entry name" value="PRK08190.1"/>
    <property type="match status" value="1"/>
</dbReference>
<dbReference type="SUPFAM" id="SSF53659">
    <property type="entry name" value="Isocitrate/Isopropylmalate dehydrogenase-like"/>
    <property type="match status" value="1"/>
</dbReference>
<dbReference type="InterPro" id="IPR050500">
    <property type="entry name" value="Phos_Acetyltrans/Butyryltrans"/>
</dbReference>
<feature type="domain" description="Phosphate acetyl/butaryl transferase" evidence="5">
    <location>
        <begin position="79"/>
        <end position="284"/>
    </location>
</feature>
<evidence type="ECO:0000313" key="7">
    <source>
        <dbReference type="Proteomes" id="UP001596116"/>
    </source>
</evidence>
<feature type="region of interest" description="Disordered" evidence="4">
    <location>
        <begin position="303"/>
        <end position="337"/>
    </location>
</feature>
<accession>A0ABW1L081</accession>
<comment type="similarity">
    <text evidence="1">Belongs to the phosphate acetyltransferase and butyryltransferase family.</text>
</comment>
<dbReference type="InterPro" id="IPR012147">
    <property type="entry name" value="P_Ac_Bu_trans"/>
</dbReference>
<protein>
    <submittedName>
        <fullName evidence="6">Bifunctional enoyl-CoA hydratase/phosphate acetyltransferase</fullName>
    </submittedName>
</protein>
<name>A0ABW1L081_9PROT</name>
<proteinExistence type="inferred from homology"/>
<comment type="caution">
    <text evidence="6">The sequence shown here is derived from an EMBL/GenBank/DDBJ whole genome shotgun (WGS) entry which is preliminary data.</text>
</comment>
<evidence type="ECO:0000256" key="3">
    <source>
        <dbReference type="ARBA" id="ARBA00023315"/>
    </source>
</evidence>
<gene>
    <name evidence="6" type="ORF">ACFMB1_18535</name>
</gene>
<dbReference type="Gene3D" id="3.40.718.10">
    <property type="entry name" value="Isopropylmalate Dehydrogenase"/>
    <property type="match status" value="1"/>
</dbReference>
<dbReference type="PANTHER" id="PTHR43356:SF2">
    <property type="entry name" value="PHOSPHATE ACETYLTRANSFERASE"/>
    <property type="match status" value="1"/>
</dbReference>
<dbReference type="PANTHER" id="PTHR43356">
    <property type="entry name" value="PHOSPHATE ACETYLTRANSFERASE"/>
    <property type="match status" value="1"/>
</dbReference>
<evidence type="ECO:0000256" key="1">
    <source>
        <dbReference type="ARBA" id="ARBA00005656"/>
    </source>
</evidence>
<keyword evidence="7" id="KW-1185">Reference proteome</keyword>
<keyword evidence="3" id="KW-0012">Acyltransferase</keyword>
<dbReference type="PIRSF" id="PIRSF000428">
    <property type="entry name" value="P_Ac_trans"/>
    <property type="match status" value="1"/>
</dbReference>
<evidence type="ECO:0000256" key="2">
    <source>
        <dbReference type="ARBA" id="ARBA00022679"/>
    </source>
</evidence>
<evidence type="ECO:0000313" key="6">
    <source>
        <dbReference type="EMBL" id="MFC6037559.1"/>
    </source>
</evidence>
<keyword evidence="2" id="KW-0808">Transferase</keyword>
<reference evidence="6 7" key="1">
    <citation type="submission" date="2024-09" db="EMBL/GenBank/DDBJ databases">
        <authorList>
            <person name="Zhang Z.-H."/>
        </authorList>
    </citation>
    <scope>NUCLEOTIDE SEQUENCE [LARGE SCALE GENOMIC DNA]</scope>
    <source>
        <strain evidence="6 7">HHTR114</strain>
    </source>
</reference>